<dbReference type="Gene3D" id="3.30.1360.40">
    <property type="match status" value="1"/>
</dbReference>
<keyword evidence="10" id="KW-0678">Repressor</keyword>
<evidence type="ECO:0000256" key="5">
    <source>
        <dbReference type="ARBA" id="ARBA00022490"/>
    </source>
</evidence>
<comment type="similarity">
    <text evidence="3 10">Belongs to the ArgR family.</text>
</comment>
<evidence type="ECO:0000256" key="9">
    <source>
        <dbReference type="ARBA" id="ARBA00023163"/>
    </source>
</evidence>
<comment type="function">
    <text evidence="10">Regulates arginine biosynthesis genes.</text>
</comment>
<comment type="subcellular location">
    <subcellularLocation>
        <location evidence="1 10">Cytoplasm</location>
    </subcellularLocation>
</comment>
<dbReference type="Pfam" id="PF01316">
    <property type="entry name" value="Arg_repressor"/>
    <property type="match status" value="1"/>
</dbReference>
<evidence type="ECO:0000256" key="7">
    <source>
        <dbReference type="ARBA" id="ARBA00023015"/>
    </source>
</evidence>
<dbReference type="InterPro" id="IPR036388">
    <property type="entry name" value="WH-like_DNA-bd_sf"/>
</dbReference>
<keyword evidence="6 10" id="KW-0055">Arginine biosynthesis</keyword>
<dbReference type="InterPro" id="IPR036251">
    <property type="entry name" value="Arg_repress_C_sf"/>
</dbReference>
<keyword evidence="8 10" id="KW-0238">DNA-binding</keyword>
<evidence type="ECO:0000259" key="11">
    <source>
        <dbReference type="Pfam" id="PF01316"/>
    </source>
</evidence>
<keyword evidence="5 10" id="KW-0963">Cytoplasm</keyword>
<dbReference type="PANTHER" id="PTHR34471:SF1">
    <property type="entry name" value="ARGININE REPRESSOR"/>
    <property type="match status" value="1"/>
</dbReference>
<evidence type="ECO:0000256" key="2">
    <source>
        <dbReference type="ARBA" id="ARBA00005040"/>
    </source>
</evidence>
<dbReference type="PRINTS" id="PR01467">
    <property type="entry name" value="ARGREPRESSOR"/>
</dbReference>
<dbReference type="RefSeq" id="WP_348386911.1">
    <property type="nucleotide sequence ID" value="NZ_CP134146.1"/>
</dbReference>
<dbReference type="InterPro" id="IPR020899">
    <property type="entry name" value="Arg_repress_C"/>
</dbReference>
<dbReference type="PANTHER" id="PTHR34471">
    <property type="entry name" value="ARGININE REPRESSOR"/>
    <property type="match status" value="1"/>
</dbReference>
<dbReference type="SUPFAM" id="SSF46785">
    <property type="entry name" value="Winged helix' DNA-binding domain"/>
    <property type="match status" value="1"/>
</dbReference>
<keyword evidence="9 10" id="KW-0804">Transcription</keyword>
<protein>
    <recommendedName>
        <fullName evidence="4 10">Arginine repressor</fullName>
    </recommendedName>
</protein>
<dbReference type="InterPro" id="IPR020900">
    <property type="entry name" value="Arg_repress_DNA-bd"/>
</dbReference>
<dbReference type="EMBL" id="CP134146">
    <property type="protein sequence ID" value="WNC67752.1"/>
    <property type="molecule type" value="Genomic_DNA"/>
</dbReference>
<accession>A0ABY9TG72</accession>
<keyword evidence="14" id="KW-1185">Reference proteome</keyword>
<organism evidence="13 14">
    <name type="scientific">Thalassotalea nanhaiensis</name>
    <dbReference type="NCBI Taxonomy" id="3065648"/>
    <lineage>
        <taxon>Bacteria</taxon>
        <taxon>Pseudomonadati</taxon>
        <taxon>Pseudomonadota</taxon>
        <taxon>Gammaproteobacteria</taxon>
        <taxon>Alteromonadales</taxon>
        <taxon>Colwelliaceae</taxon>
        <taxon>Thalassotalea</taxon>
    </lineage>
</organism>
<evidence type="ECO:0000256" key="10">
    <source>
        <dbReference type="HAMAP-Rule" id="MF_00173"/>
    </source>
</evidence>
<evidence type="ECO:0000256" key="3">
    <source>
        <dbReference type="ARBA" id="ARBA00008316"/>
    </source>
</evidence>
<feature type="domain" description="Arginine repressor DNA-binding" evidence="11">
    <location>
        <begin position="14"/>
        <end position="75"/>
    </location>
</feature>
<keyword evidence="10" id="KW-0028">Amino-acid biosynthesis</keyword>
<dbReference type="Gene3D" id="1.10.10.10">
    <property type="entry name" value="Winged helix-like DNA-binding domain superfamily/Winged helix DNA-binding domain"/>
    <property type="match status" value="1"/>
</dbReference>
<dbReference type="InterPro" id="IPR001669">
    <property type="entry name" value="Arg_repress"/>
</dbReference>
<dbReference type="HAMAP" id="MF_00173">
    <property type="entry name" value="Arg_repressor"/>
    <property type="match status" value="1"/>
</dbReference>
<dbReference type="SUPFAM" id="SSF55252">
    <property type="entry name" value="C-terminal domain of arginine repressor"/>
    <property type="match status" value="1"/>
</dbReference>
<evidence type="ECO:0000313" key="14">
    <source>
        <dbReference type="Proteomes" id="UP001248581"/>
    </source>
</evidence>
<gene>
    <name evidence="10" type="primary">argR</name>
    <name evidence="13" type="ORF">RI845_14645</name>
</gene>
<dbReference type="InterPro" id="IPR036390">
    <property type="entry name" value="WH_DNA-bd_sf"/>
</dbReference>
<evidence type="ECO:0000256" key="6">
    <source>
        <dbReference type="ARBA" id="ARBA00022571"/>
    </source>
</evidence>
<dbReference type="Pfam" id="PF02863">
    <property type="entry name" value="Arg_repressor_C"/>
    <property type="match status" value="1"/>
</dbReference>
<name>A0ABY9TG72_9GAMM</name>
<evidence type="ECO:0000259" key="12">
    <source>
        <dbReference type="Pfam" id="PF02863"/>
    </source>
</evidence>
<sequence length="158" mass="17389">MTSSRNSKEQSFLIAFKKLLREQCYGSQGELATALVKYGFENITQAKISRTLTKLGAVKKRNVRNEIVYLLQDELSAPRTKQAIHTVVLSIKHNNMQIIIKTGIGGAPLIARMLDLQGESVGVLGTLAGDDTIFVAPVDVEQIENIAQSISIMLDFNQ</sequence>
<evidence type="ECO:0000313" key="13">
    <source>
        <dbReference type="EMBL" id="WNC67752.1"/>
    </source>
</evidence>
<dbReference type="Proteomes" id="UP001248581">
    <property type="component" value="Chromosome"/>
</dbReference>
<evidence type="ECO:0000256" key="8">
    <source>
        <dbReference type="ARBA" id="ARBA00023125"/>
    </source>
</evidence>
<feature type="domain" description="Arginine repressor C-terminal" evidence="12">
    <location>
        <begin position="86"/>
        <end position="150"/>
    </location>
</feature>
<comment type="pathway">
    <text evidence="2 10">Amino-acid biosynthesis; L-arginine biosynthesis [regulation].</text>
</comment>
<reference evidence="14" key="1">
    <citation type="submission" date="2023-09" db="EMBL/GenBank/DDBJ databases">
        <authorList>
            <person name="Li S."/>
            <person name="Li X."/>
            <person name="Zhang C."/>
            <person name="Zhao Z."/>
        </authorList>
    </citation>
    <scope>NUCLEOTIDE SEQUENCE [LARGE SCALE GENOMIC DNA]</scope>
    <source>
        <strain evidence="14">SQ345</strain>
    </source>
</reference>
<keyword evidence="7 10" id="KW-0805">Transcription regulation</keyword>
<evidence type="ECO:0000256" key="4">
    <source>
        <dbReference type="ARBA" id="ARBA00021148"/>
    </source>
</evidence>
<proteinExistence type="inferred from homology"/>
<evidence type="ECO:0000256" key="1">
    <source>
        <dbReference type="ARBA" id="ARBA00004496"/>
    </source>
</evidence>